<gene>
    <name evidence="2" type="ORF">S01H1_54732</name>
</gene>
<dbReference type="EMBL" id="BARS01035528">
    <property type="protein sequence ID" value="GAG19570.1"/>
    <property type="molecule type" value="Genomic_DNA"/>
</dbReference>
<accession>X0VMX1</accession>
<sequence>MEEDVTIIIMVVIIVKIFFIAFLINLFYELAHSVWYETCLKMP</sequence>
<dbReference type="AlphaFoldDB" id="X0VMX1"/>
<feature type="non-terminal residue" evidence="2">
    <location>
        <position position="43"/>
    </location>
</feature>
<protein>
    <submittedName>
        <fullName evidence="2">Uncharacterized protein</fullName>
    </submittedName>
</protein>
<name>X0VMX1_9ZZZZ</name>
<evidence type="ECO:0000256" key="1">
    <source>
        <dbReference type="SAM" id="Phobius"/>
    </source>
</evidence>
<keyword evidence="1" id="KW-0472">Membrane</keyword>
<organism evidence="2">
    <name type="scientific">marine sediment metagenome</name>
    <dbReference type="NCBI Taxonomy" id="412755"/>
    <lineage>
        <taxon>unclassified sequences</taxon>
        <taxon>metagenomes</taxon>
        <taxon>ecological metagenomes</taxon>
    </lineage>
</organism>
<proteinExistence type="predicted"/>
<reference evidence="2" key="1">
    <citation type="journal article" date="2014" name="Front. Microbiol.">
        <title>High frequency of phylogenetically diverse reductive dehalogenase-homologous genes in deep subseafloor sedimentary metagenomes.</title>
        <authorList>
            <person name="Kawai M."/>
            <person name="Futagami T."/>
            <person name="Toyoda A."/>
            <person name="Takaki Y."/>
            <person name="Nishi S."/>
            <person name="Hori S."/>
            <person name="Arai W."/>
            <person name="Tsubouchi T."/>
            <person name="Morono Y."/>
            <person name="Uchiyama I."/>
            <person name="Ito T."/>
            <person name="Fujiyama A."/>
            <person name="Inagaki F."/>
            <person name="Takami H."/>
        </authorList>
    </citation>
    <scope>NUCLEOTIDE SEQUENCE</scope>
    <source>
        <strain evidence="2">Expedition CK06-06</strain>
    </source>
</reference>
<feature type="transmembrane region" description="Helical" evidence="1">
    <location>
        <begin position="6"/>
        <end position="28"/>
    </location>
</feature>
<keyword evidence="1" id="KW-1133">Transmembrane helix</keyword>
<keyword evidence="1" id="KW-0812">Transmembrane</keyword>
<comment type="caution">
    <text evidence="2">The sequence shown here is derived from an EMBL/GenBank/DDBJ whole genome shotgun (WGS) entry which is preliminary data.</text>
</comment>
<evidence type="ECO:0000313" key="2">
    <source>
        <dbReference type="EMBL" id="GAG19570.1"/>
    </source>
</evidence>